<evidence type="ECO:0000256" key="3">
    <source>
        <dbReference type="ARBA" id="ARBA00010441"/>
    </source>
</evidence>
<dbReference type="PANTHER" id="PTHR14269">
    <property type="entry name" value="CDP-DIACYLGLYCEROL--GLYCEROL-3-PHOSPHATE 3-PHOSPHATIDYLTRANSFERASE-RELATED"/>
    <property type="match status" value="1"/>
</dbReference>
<organism evidence="17 18">
    <name type="scientific">Candidatus Sherwoodlollariibacterium unditelluris</name>
    <dbReference type="NCBI Taxonomy" id="1974757"/>
    <lineage>
        <taxon>Bacteria</taxon>
        <taxon>Pseudomonadati</taxon>
        <taxon>Candidatus Omnitrophota</taxon>
        <taxon>Candidatus Sherwoodlollariibacterium</taxon>
    </lineage>
</organism>
<keyword evidence="10" id="KW-0443">Lipid metabolism</keyword>
<evidence type="ECO:0000256" key="16">
    <source>
        <dbReference type="SAM" id="Phobius"/>
    </source>
</evidence>
<evidence type="ECO:0000313" key="17">
    <source>
        <dbReference type="EMBL" id="PIP19489.1"/>
    </source>
</evidence>
<dbReference type="InterPro" id="IPR050324">
    <property type="entry name" value="CDP-alcohol_PTase-I"/>
</dbReference>
<keyword evidence="9 16" id="KW-1133">Transmembrane helix</keyword>
<dbReference type="Proteomes" id="UP000231292">
    <property type="component" value="Unassembled WGS sequence"/>
</dbReference>
<proteinExistence type="inferred from homology"/>
<dbReference type="InterPro" id="IPR000462">
    <property type="entry name" value="CDP-OH_P_trans"/>
</dbReference>
<dbReference type="Pfam" id="PF01066">
    <property type="entry name" value="CDP-OH_P_transf"/>
    <property type="match status" value="1"/>
</dbReference>
<protein>
    <recommendedName>
        <fullName evidence="5">CDP-diacylglycerol--serine O-phosphatidyltransferase</fullName>
        <ecNumber evidence="4">2.7.8.8</ecNumber>
    </recommendedName>
    <alternativeName>
        <fullName evidence="14">Phosphatidylserine synthase</fullName>
    </alternativeName>
</protein>
<dbReference type="GO" id="GO:0016020">
    <property type="term" value="C:membrane"/>
    <property type="evidence" value="ECO:0007669"/>
    <property type="project" value="InterPro"/>
</dbReference>
<feature type="transmembrane region" description="Helical" evidence="16">
    <location>
        <begin position="94"/>
        <end position="112"/>
    </location>
</feature>
<evidence type="ECO:0000256" key="5">
    <source>
        <dbReference type="ARBA" id="ARBA00017171"/>
    </source>
</evidence>
<comment type="similarity">
    <text evidence="3 15">Belongs to the CDP-alcohol phosphatidyltransferase class-I family.</text>
</comment>
<evidence type="ECO:0000256" key="8">
    <source>
        <dbReference type="ARBA" id="ARBA00022692"/>
    </source>
</evidence>
<dbReference type="GO" id="GO:0003882">
    <property type="term" value="F:CDP-diacylglycerol-serine O-phosphatidyltransferase activity"/>
    <property type="evidence" value="ECO:0007669"/>
    <property type="project" value="UniProtKB-EC"/>
</dbReference>
<accession>A0A2G9YJS4</accession>
<evidence type="ECO:0000256" key="14">
    <source>
        <dbReference type="ARBA" id="ARBA00032361"/>
    </source>
</evidence>
<dbReference type="Gene3D" id="1.20.120.1760">
    <property type="match status" value="1"/>
</dbReference>
<dbReference type="GO" id="GO:0012505">
    <property type="term" value="C:endomembrane system"/>
    <property type="evidence" value="ECO:0007669"/>
    <property type="project" value="UniProtKB-SubCell"/>
</dbReference>
<feature type="transmembrane region" description="Helical" evidence="16">
    <location>
        <begin position="148"/>
        <end position="168"/>
    </location>
</feature>
<sequence length="258" mass="28870">MVFVIYLLEFNFRTYCFLFLQGFLQERAQVTYLANLLTILSLFCGFASVILSLEGHFTFSALVIILSVIFDGLDGQVARKSKSSSDFGKELDSLVDVVSFGIAPALLGYIFIYDNFHFSAAVALFIYLLCAVIRLAKYNTTPQEAGHNYFTGLPITVSGGMLASFVLIYRKAMFLKFIPVLFISLVLLLASLMVSAVRFPNLDGLRQFLGKRLKVTMLSLFLILSLALYLDKAGLALFLIFLTYLIFSPFVVKRLDSI</sequence>
<dbReference type="InterPro" id="IPR043130">
    <property type="entry name" value="CDP-OH_PTrfase_TM_dom"/>
</dbReference>
<dbReference type="AlphaFoldDB" id="A0A2G9YJS4"/>
<feature type="transmembrane region" description="Helical" evidence="16">
    <location>
        <begin position="6"/>
        <end position="24"/>
    </location>
</feature>
<evidence type="ECO:0000256" key="1">
    <source>
        <dbReference type="ARBA" id="ARBA00000287"/>
    </source>
</evidence>
<keyword evidence="7 15" id="KW-0808">Transferase</keyword>
<keyword evidence="8 16" id="KW-0812">Transmembrane</keyword>
<feature type="transmembrane region" description="Helical" evidence="16">
    <location>
        <begin position="31"/>
        <end position="51"/>
    </location>
</feature>
<evidence type="ECO:0000256" key="11">
    <source>
        <dbReference type="ARBA" id="ARBA00023136"/>
    </source>
</evidence>
<comment type="caution">
    <text evidence="17">The sequence shown here is derived from an EMBL/GenBank/DDBJ whole genome shotgun (WGS) entry which is preliminary data.</text>
</comment>
<keyword evidence="13" id="KW-1208">Phospholipid metabolism</keyword>
<dbReference type="PROSITE" id="PS00379">
    <property type="entry name" value="CDP_ALCOHOL_P_TRANSF"/>
    <property type="match status" value="1"/>
</dbReference>
<evidence type="ECO:0000256" key="9">
    <source>
        <dbReference type="ARBA" id="ARBA00022989"/>
    </source>
</evidence>
<evidence type="ECO:0000256" key="13">
    <source>
        <dbReference type="ARBA" id="ARBA00023264"/>
    </source>
</evidence>
<keyword evidence="11 16" id="KW-0472">Membrane</keyword>
<gene>
    <name evidence="17" type="primary">pssA</name>
    <name evidence="17" type="ORF">COX41_02670</name>
</gene>
<dbReference type="PANTHER" id="PTHR14269:SF61">
    <property type="entry name" value="CDP-DIACYLGLYCEROL--SERINE O-PHOSPHATIDYLTRANSFERASE"/>
    <property type="match status" value="1"/>
</dbReference>
<keyword evidence="6" id="KW-0444">Lipid biosynthesis</keyword>
<evidence type="ECO:0000256" key="2">
    <source>
        <dbReference type="ARBA" id="ARBA00004127"/>
    </source>
</evidence>
<dbReference type="InterPro" id="IPR004533">
    <property type="entry name" value="CDP-diaglyc--ser_O-PTrfase"/>
</dbReference>
<evidence type="ECO:0000313" key="18">
    <source>
        <dbReference type="Proteomes" id="UP000231292"/>
    </source>
</evidence>
<reference evidence="17 18" key="1">
    <citation type="submission" date="2017-09" db="EMBL/GenBank/DDBJ databases">
        <title>Depth-based differentiation of microbial function through sediment-hosted aquifers and enrichment of novel symbionts in the deep terrestrial subsurface.</title>
        <authorList>
            <person name="Probst A.J."/>
            <person name="Ladd B."/>
            <person name="Jarett J.K."/>
            <person name="Geller-Mcgrath D.E."/>
            <person name="Sieber C.M."/>
            <person name="Emerson J.B."/>
            <person name="Anantharaman K."/>
            <person name="Thomas B.C."/>
            <person name="Malmstrom R."/>
            <person name="Stieglmeier M."/>
            <person name="Klingl A."/>
            <person name="Woyke T."/>
            <person name="Ryan C.M."/>
            <person name="Banfield J.F."/>
        </authorList>
    </citation>
    <scope>NUCLEOTIDE SEQUENCE [LARGE SCALE GENOMIC DNA]</scope>
    <source>
        <strain evidence="17">CG23_combo_of_CG06-09_8_20_14_all_41_10</strain>
    </source>
</reference>
<name>A0A2G9YJS4_9BACT</name>
<dbReference type="EC" id="2.7.8.8" evidence="4"/>
<keyword evidence="12" id="KW-0594">Phospholipid biosynthesis</keyword>
<comment type="subcellular location">
    <subcellularLocation>
        <location evidence="2">Endomembrane system</location>
        <topology evidence="2">Multi-pass membrane protein</topology>
    </subcellularLocation>
</comment>
<feature type="transmembrane region" description="Helical" evidence="16">
    <location>
        <begin position="174"/>
        <end position="197"/>
    </location>
</feature>
<comment type="catalytic activity">
    <reaction evidence="1">
        <text>a CDP-1,2-diacyl-sn-glycerol + L-serine = a 1,2-diacyl-sn-glycero-3-phospho-L-serine + CMP + H(+)</text>
        <dbReference type="Rhea" id="RHEA:16913"/>
        <dbReference type="ChEBI" id="CHEBI:15378"/>
        <dbReference type="ChEBI" id="CHEBI:33384"/>
        <dbReference type="ChEBI" id="CHEBI:57262"/>
        <dbReference type="ChEBI" id="CHEBI:58332"/>
        <dbReference type="ChEBI" id="CHEBI:60377"/>
        <dbReference type="EC" id="2.7.8.8"/>
    </reaction>
</comment>
<evidence type="ECO:0000256" key="10">
    <source>
        <dbReference type="ARBA" id="ARBA00023098"/>
    </source>
</evidence>
<dbReference type="InterPro" id="IPR048254">
    <property type="entry name" value="CDP_ALCOHOL_P_TRANSF_CS"/>
</dbReference>
<evidence type="ECO:0000256" key="4">
    <source>
        <dbReference type="ARBA" id="ARBA00013174"/>
    </source>
</evidence>
<dbReference type="NCBIfam" id="TIGR00473">
    <property type="entry name" value="pssA"/>
    <property type="match status" value="1"/>
</dbReference>
<dbReference type="GO" id="GO:0008654">
    <property type="term" value="P:phospholipid biosynthetic process"/>
    <property type="evidence" value="ECO:0007669"/>
    <property type="project" value="UniProtKB-KW"/>
</dbReference>
<evidence type="ECO:0000256" key="15">
    <source>
        <dbReference type="RuleBase" id="RU003750"/>
    </source>
</evidence>
<feature type="transmembrane region" description="Helical" evidence="16">
    <location>
        <begin position="235"/>
        <end position="252"/>
    </location>
</feature>
<feature type="transmembrane region" description="Helical" evidence="16">
    <location>
        <begin position="118"/>
        <end position="136"/>
    </location>
</feature>
<evidence type="ECO:0000256" key="7">
    <source>
        <dbReference type="ARBA" id="ARBA00022679"/>
    </source>
</evidence>
<evidence type="ECO:0000256" key="12">
    <source>
        <dbReference type="ARBA" id="ARBA00023209"/>
    </source>
</evidence>
<dbReference type="EMBL" id="PCRK01000058">
    <property type="protein sequence ID" value="PIP19489.1"/>
    <property type="molecule type" value="Genomic_DNA"/>
</dbReference>
<feature type="transmembrane region" description="Helical" evidence="16">
    <location>
        <begin position="209"/>
        <end position="229"/>
    </location>
</feature>
<evidence type="ECO:0000256" key="6">
    <source>
        <dbReference type="ARBA" id="ARBA00022516"/>
    </source>
</evidence>